<evidence type="ECO:0000313" key="2">
    <source>
        <dbReference type="Proteomes" id="UP001603857"/>
    </source>
</evidence>
<keyword evidence="2" id="KW-1185">Reference proteome</keyword>
<reference evidence="1 2" key="1">
    <citation type="submission" date="2024-08" db="EMBL/GenBank/DDBJ databases">
        <title>Insights into the chromosomal genome structure of Flemingia macrophylla.</title>
        <authorList>
            <person name="Ding Y."/>
            <person name="Zhao Y."/>
            <person name="Bi W."/>
            <person name="Wu M."/>
            <person name="Zhao G."/>
            <person name="Gong Y."/>
            <person name="Li W."/>
            <person name="Zhang P."/>
        </authorList>
    </citation>
    <scope>NUCLEOTIDE SEQUENCE [LARGE SCALE GENOMIC DNA]</scope>
    <source>
        <strain evidence="1">DYQJB</strain>
        <tissue evidence="1">Leaf</tissue>
    </source>
</reference>
<dbReference type="PROSITE" id="PS00549">
    <property type="entry name" value="BACTERIOFERRITIN"/>
    <property type="match status" value="1"/>
</dbReference>
<proteinExistence type="predicted"/>
<dbReference type="Proteomes" id="UP001603857">
    <property type="component" value="Unassembled WGS sequence"/>
</dbReference>
<dbReference type="AlphaFoldDB" id="A0ABD1MJK7"/>
<protein>
    <submittedName>
        <fullName evidence="1">Uncharacterized protein</fullName>
    </submittedName>
</protein>
<comment type="caution">
    <text evidence="1">The sequence shown here is derived from an EMBL/GenBank/DDBJ whole genome shotgun (WGS) entry which is preliminary data.</text>
</comment>
<sequence>MFGSNGVLAGLQAALPVSLSKSVIYFCWDINIPFLEWATSIPKKYFSFPKVLISNSLPKHWLNNCCSSLSSPVNIMSSTYTNNIVTLPDLECLKNKV</sequence>
<name>A0ABD1MJK7_9FABA</name>
<organism evidence="1 2">
    <name type="scientific">Flemingia macrophylla</name>
    <dbReference type="NCBI Taxonomy" id="520843"/>
    <lineage>
        <taxon>Eukaryota</taxon>
        <taxon>Viridiplantae</taxon>
        <taxon>Streptophyta</taxon>
        <taxon>Embryophyta</taxon>
        <taxon>Tracheophyta</taxon>
        <taxon>Spermatophyta</taxon>
        <taxon>Magnoliopsida</taxon>
        <taxon>eudicotyledons</taxon>
        <taxon>Gunneridae</taxon>
        <taxon>Pentapetalae</taxon>
        <taxon>rosids</taxon>
        <taxon>fabids</taxon>
        <taxon>Fabales</taxon>
        <taxon>Fabaceae</taxon>
        <taxon>Papilionoideae</taxon>
        <taxon>50 kb inversion clade</taxon>
        <taxon>NPAAA clade</taxon>
        <taxon>indigoferoid/millettioid clade</taxon>
        <taxon>Phaseoleae</taxon>
        <taxon>Flemingia</taxon>
    </lineage>
</organism>
<dbReference type="EMBL" id="JBGMDY010000004">
    <property type="protein sequence ID" value="KAL2335896.1"/>
    <property type="molecule type" value="Genomic_DNA"/>
</dbReference>
<evidence type="ECO:0000313" key="1">
    <source>
        <dbReference type="EMBL" id="KAL2335896.1"/>
    </source>
</evidence>
<gene>
    <name evidence="1" type="ORF">Fmac_010342</name>
</gene>
<accession>A0ABD1MJK7</accession>